<feature type="compositionally biased region" description="Basic residues" evidence="1">
    <location>
        <begin position="126"/>
        <end position="135"/>
    </location>
</feature>
<evidence type="ECO:0000313" key="3">
    <source>
        <dbReference type="Proteomes" id="UP000324222"/>
    </source>
</evidence>
<protein>
    <submittedName>
        <fullName evidence="2">Uncharacterized protein</fullName>
    </submittedName>
</protein>
<proteinExistence type="predicted"/>
<feature type="compositionally biased region" description="Basic and acidic residues" evidence="1">
    <location>
        <begin position="152"/>
        <end position="174"/>
    </location>
</feature>
<keyword evidence="3" id="KW-1185">Reference proteome</keyword>
<organism evidence="2 3">
    <name type="scientific">Portunus trituberculatus</name>
    <name type="common">Swimming crab</name>
    <name type="synonym">Neptunus trituberculatus</name>
    <dbReference type="NCBI Taxonomy" id="210409"/>
    <lineage>
        <taxon>Eukaryota</taxon>
        <taxon>Metazoa</taxon>
        <taxon>Ecdysozoa</taxon>
        <taxon>Arthropoda</taxon>
        <taxon>Crustacea</taxon>
        <taxon>Multicrustacea</taxon>
        <taxon>Malacostraca</taxon>
        <taxon>Eumalacostraca</taxon>
        <taxon>Eucarida</taxon>
        <taxon>Decapoda</taxon>
        <taxon>Pleocyemata</taxon>
        <taxon>Brachyura</taxon>
        <taxon>Eubrachyura</taxon>
        <taxon>Portunoidea</taxon>
        <taxon>Portunidae</taxon>
        <taxon>Portuninae</taxon>
        <taxon>Portunus</taxon>
    </lineage>
</organism>
<dbReference type="Proteomes" id="UP000324222">
    <property type="component" value="Unassembled WGS sequence"/>
</dbReference>
<reference evidence="2 3" key="1">
    <citation type="submission" date="2019-05" db="EMBL/GenBank/DDBJ databases">
        <title>Another draft genome of Portunus trituberculatus and its Hox gene families provides insights of decapod evolution.</title>
        <authorList>
            <person name="Jeong J.-H."/>
            <person name="Song I."/>
            <person name="Kim S."/>
            <person name="Choi T."/>
            <person name="Kim D."/>
            <person name="Ryu S."/>
            <person name="Kim W."/>
        </authorList>
    </citation>
    <scope>NUCLEOTIDE SEQUENCE [LARGE SCALE GENOMIC DNA]</scope>
    <source>
        <tissue evidence="2">Muscle</tissue>
    </source>
</reference>
<feature type="region of interest" description="Disordered" evidence="1">
    <location>
        <begin position="125"/>
        <end position="174"/>
    </location>
</feature>
<accession>A0A5B7IE83</accession>
<comment type="caution">
    <text evidence="2">The sequence shown here is derived from an EMBL/GenBank/DDBJ whole genome shotgun (WGS) entry which is preliminary data.</text>
</comment>
<name>A0A5B7IE83_PORTR</name>
<dbReference type="EMBL" id="VSRR010050053">
    <property type="protein sequence ID" value="MPC79034.1"/>
    <property type="molecule type" value="Genomic_DNA"/>
</dbReference>
<dbReference type="AlphaFoldDB" id="A0A5B7IE83"/>
<gene>
    <name evidence="2" type="ORF">E2C01_073545</name>
</gene>
<evidence type="ECO:0000256" key="1">
    <source>
        <dbReference type="SAM" id="MobiDB-lite"/>
    </source>
</evidence>
<sequence length="174" mass="19630">MPPPGATTATLALAGTFFLCHPELRLATLPVLIKGLTSEGKHAEDSFLILKKRLTLICNIAPPHHNTSSLRVPYGEKVVLRCLEASGIARWVSFRSLGRQVSVHGWPEGEDEQGRIYLEGLTARDKQKRKERKSVKTGIELGKMTGTRKKGGREGEREERKREKRRECGYERRK</sequence>
<evidence type="ECO:0000313" key="2">
    <source>
        <dbReference type="EMBL" id="MPC79034.1"/>
    </source>
</evidence>